<evidence type="ECO:0000313" key="2">
    <source>
        <dbReference type="Proteomes" id="UP001243330"/>
    </source>
</evidence>
<dbReference type="AlphaFoldDB" id="A0AAD8ZZM5"/>
<evidence type="ECO:0000313" key="1">
    <source>
        <dbReference type="EMBL" id="KAK1838686.1"/>
    </source>
</evidence>
<proteinExistence type="predicted"/>
<accession>A0AAD8ZZM5</accession>
<dbReference type="EMBL" id="JAQOWY010000783">
    <property type="protein sequence ID" value="KAK1838686.1"/>
    <property type="molecule type" value="Genomic_DNA"/>
</dbReference>
<comment type="caution">
    <text evidence="1">The sequence shown here is derived from an EMBL/GenBank/DDBJ whole genome shotgun (WGS) entry which is preliminary data.</text>
</comment>
<dbReference type="Proteomes" id="UP001243330">
    <property type="component" value="Unassembled WGS sequence"/>
</dbReference>
<keyword evidence="2" id="KW-1185">Reference proteome</keyword>
<name>A0AAD8ZZM5_9PEZI</name>
<sequence length="228" mass="24512">MVLEESRVVDMEPTVGVVAWAGGDGPKQYGGDIGSGESLEQRSLAACFPSAKAGKAAFSVAAASSELAFSRSSFAHGNGQSAREEAINRLGPRGCGLLRVRERHREETATCMPGVEAEGDETRLPGSNIRRRPGRIAAACEGFSRVAIDWRDDKEARQPKACGPWEPVERMGDERVPLKAASQRGSELMFAKGELRVKQPANQDGRGKCGLSVHPITGPSVLHETFRR</sequence>
<organism evidence="1 2">
    <name type="scientific">Colletotrichum chrysophilum</name>
    <dbReference type="NCBI Taxonomy" id="1836956"/>
    <lineage>
        <taxon>Eukaryota</taxon>
        <taxon>Fungi</taxon>
        <taxon>Dikarya</taxon>
        <taxon>Ascomycota</taxon>
        <taxon>Pezizomycotina</taxon>
        <taxon>Sordariomycetes</taxon>
        <taxon>Hypocreomycetidae</taxon>
        <taxon>Glomerellales</taxon>
        <taxon>Glomerellaceae</taxon>
        <taxon>Colletotrichum</taxon>
        <taxon>Colletotrichum gloeosporioides species complex</taxon>
    </lineage>
</organism>
<gene>
    <name evidence="1" type="ORF">CCHR01_18688</name>
</gene>
<protein>
    <submittedName>
        <fullName evidence="1">Uncharacterized protein</fullName>
    </submittedName>
</protein>
<reference evidence="1" key="1">
    <citation type="submission" date="2023-01" db="EMBL/GenBank/DDBJ databases">
        <title>Colletotrichum chrysophilum M932 genome sequence.</title>
        <authorList>
            <person name="Baroncelli R."/>
        </authorList>
    </citation>
    <scope>NUCLEOTIDE SEQUENCE</scope>
    <source>
        <strain evidence="1">M932</strain>
    </source>
</reference>